<keyword evidence="2" id="KW-0479">Metal-binding</keyword>
<evidence type="ECO:0000256" key="2">
    <source>
        <dbReference type="HAMAP-Rule" id="MF_00975"/>
    </source>
</evidence>
<dbReference type="NCBIfam" id="NF034126">
    <property type="entry name" value="PRK09521.1"/>
    <property type="match status" value="1"/>
</dbReference>
<dbReference type="InterPro" id="IPR030850">
    <property type="entry name" value="Exosome_Csl4_arc"/>
</dbReference>
<comment type="caution">
    <text evidence="4">The sequence shown here is derived from an EMBL/GenBank/DDBJ whole genome shotgun (WGS) entry which is preliminary data.</text>
</comment>
<dbReference type="PROSITE" id="PS50126">
    <property type="entry name" value="S1"/>
    <property type="match status" value="1"/>
</dbReference>
<dbReference type="STRING" id="1776334.APZ16_00310"/>
<dbReference type="InterPro" id="IPR012340">
    <property type="entry name" value="NA-bd_OB-fold"/>
</dbReference>
<comment type="similarity">
    <text evidence="2">Belongs to the CSL4 family.</text>
</comment>
<name>A0A147JYR8_HADYE</name>
<dbReference type="GO" id="GO:0008270">
    <property type="term" value="F:zinc ion binding"/>
    <property type="evidence" value="ECO:0007669"/>
    <property type="project" value="UniProtKB-UniRule"/>
</dbReference>
<dbReference type="Proteomes" id="UP000074294">
    <property type="component" value="Unassembled WGS sequence"/>
</dbReference>
<comment type="function">
    <text evidence="2">Non-catalytic component of the exosome, which is a complex involved in RNA degradation. Increases the RNA binding and the efficiency of RNA degradation. Helpful for the interaction of the exosome with A-poor RNAs.</text>
</comment>
<sequence>MPEVSTGDFVVPGDLLATAEEFVPGNGAYEEDGKIYAANAGVVLVDARTKHISVFSRGAGVPTLKRGDIIIGKIEEVRDQNATVVIGALRGREDRALPPPNVGLIHISQTDAGYVKDLSREFRVGDIVRAKVINANREPVLLSTVGDDLGVIVAFCSRCRSPLVRQGKKLVCESCGNVESRKMANDYRKGVL</sequence>
<dbReference type="Gene3D" id="2.40.50.100">
    <property type="match status" value="1"/>
</dbReference>
<feature type="domain" description="S1 motif" evidence="3">
    <location>
        <begin position="67"/>
        <end position="145"/>
    </location>
</feature>
<comment type="subcellular location">
    <subcellularLocation>
        <location evidence="2">Cytoplasm</location>
    </subcellularLocation>
</comment>
<keyword evidence="2" id="KW-0862">Zinc</keyword>
<keyword evidence="1 2" id="KW-0271">Exosome</keyword>
<dbReference type="InterPro" id="IPR025721">
    <property type="entry name" value="Exosome_cplx_N_dom"/>
</dbReference>
<dbReference type="PANTHER" id="PTHR12686:SF8">
    <property type="entry name" value="EXOSOME COMPLEX COMPONENT CSL4"/>
    <property type="match status" value="1"/>
</dbReference>
<comment type="subunit">
    <text evidence="2">Component of the archaeal exosome complex. Forms a trimer of Rrp4 and/or Csl4 subunits. The trimer associates with an hexameric ring-like arrangement composed of 3 Rrp41-Rrp42 heterodimers. Interacts with DnaG.</text>
</comment>
<dbReference type="EMBL" id="LQMQ01000014">
    <property type="protein sequence ID" value="KUO41754.1"/>
    <property type="molecule type" value="Genomic_DNA"/>
</dbReference>
<keyword evidence="2" id="KW-0963">Cytoplasm</keyword>
<feature type="binding site" evidence="2">
    <location>
        <position position="156"/>
    </location>
    <ligand>
        <name>Zn(2+)</name>
        <dbReference type="ChEBI" id="CHEBI:29105"/>
    </ligand>
</feature>
<gene>
    <name evidence="2" type="primary">csl4</name>
    <name evidence="4" type="ORF">APZ16_00310</name>
</gene>
<accession>A0A147JYR8</accession>
<evidence type="ECO:0000313" key="4">
    <source>
        <dbReference type="EMBL" id="KUO41754.1"/>
    </source>
</evidence>
<dbReference type="GO" id="GO:0003676">
    <property type="term" value="F:nucleic acid binding"/>
    <property type="evidence" value="ECO:0007669"/>
    <property type="project" value="InterPro"/>
</dbReference>
<evidence type="ECO:0000313" key="5">
    <source>
        <dbReference type="Proteomes" id="UP000074294"/>
    </source>
</evidence>
<dbReference type="InterPro" id="IPR003029">
    <property type="entry name" value="S1_domain"/>
</dbReference>
<dbReference type="SMART" id="SM00316">
    <property type="entry name" value="S1"/>
    <property type="match status" value="1"/>
</dbReference>
<dbReference type="AlphaFoldDB" id="A0A147JYR8"/>
<evidence type="ECO:0000259" key="3">
    <source>
        <dbReference type="PROSITE" id="PS50126"/>
    </source>
</evidence>
<dbReference type="PANTHER" id="PTHR12686">
    <property type="entry name" value="3'-5' EXORIBONUCLEASE CSL4-RELATED"/>
    <property type="match status" value="1"/>
</dbReference>
<dbReference type="GO" id="GO:0006396">
    <property type="term" value="P:RNA processing"/>
    <property type="evidence" value="ECO:0007669"/>
    <property type="project" value="InterPro"/>
</dbReference>
<dbReference type="SUPFAM" id="SSF110324">
    <property type="entry name" value="Ribosomal L27 protein-like"/>
    <property type="match status" value="1"/>
</dbReference>
<organism evidence="4 5">
    <name type="scientific">Hadarchaeum yellowstonense</name>
    <dbReference type="NCBI Taxonomy" id="1776334"/>
    <lineage>
        <taxon>Archaea</taxon>
        <taxon>Methanobacteriati</taxon>
        <taxon>Candidatus Hadarchaeota</taxon>
        <taxon>Candidatus Hadarchaeia</taxon>
        <taxon>Candidatus Hadarchaeales</taxon>
        <taxon>Candidatus Hadarchaeaceae</taxon>
        <taxon>Candidatus Hadarchaeum</taxon>
    </lineage>
</organism>
<feature type="binding site" evidence="2">
    <location>
        <position position="172"/>
    </location>
    <ligand>
        <name>Zn(2+)</name>
        <dbReference type="ChEBI" id="CHEBI:29105"/>
    </ligand>
</feature>
<reference evidence="4 5" key="1">
    <citation type="journal article" date="2016" name="Nat. Microbiol.">
        <title>Genomic inference of the metabolism of cosmopolitan subsurface Archaea, Hadesarchaea.</title>
        <authorList>
            <person name="Baker B.J."/>
            <person name="Saw J.H."/>
            <person name="Lind A.E."/>
            <person name="Lazar C.S."/>
            <person name="Hinrichs K.-U."/>
            <person name="Teske A.P."/>
            <person name="Ettema T.J."/>
        </authorList>
    </citation>
    <scope>NUCLEOTIDE SEQUENCE [LARGE SCALE GENOMIC DNA]</scope>
</reference>
<dbReference type="GO" id="GO:0000178">
    <property type="term" value="C:exosome (RNase complex)"/>
    <property type="evidence" value="ECO:0007669"/>
    <property type="project" value="UniProtKB-KW"/>
</dbReference>
<feature type="binding site" evidence="2">
    <location>
        <position position="175"/>
    </location>
    <ligand>
        <name>Zn(2+)</name>
        <dbReference type="ChEBI" id="CHEBI:29105"/>
    </ligand>
</feature>
<dbReference type="Pfam" id="PF14382">
    <property type="entry name" value="ECR1_N"/>
    <property type="match status" value="1"/>
</dbReference>
<dbReference type="GO" id="GO:0005737">
    <property type="term" value="C:cytoplasm"/>
    <property type="evidence" value="ECO:0007669"/>
    <property type="project" value="UniProtKB-SubCell"/>
</dbReference>
<dbReference type="HAMAP" id="MF_00975">
    <property type="entry name" value="Exosome_Csl4"/>
    <property type="match status" value="1"/>
</dbReference>
<dbReference type="Gene3D" id="2.20.70.10">
    <property type="match status" value="1"/>
</dbReference>
<dbReference type="GO" id="GO:0006401">
    <property type="term" value="P:RNA catabolic process"/>
    <property type="evidence" value="ECO:0007669"/>
    <property type="project" value="UniProtKB-UniRule"/>
</dbReference>
<dbReference type="Gene3D" id="2.40.50.140">
    <property type="entry name" value="Nucleic acid-binding proteins"/>
    <property type="match status" value="1"/>
</dbReference>
<proteinExistence type="inferred from homology"/>
<evidence type="ECO:0000256" key="1">
    <source>
        <dbReference type="ARBA" id="ARBA00022835"/>
    </source>
</evidence>
<feature type="binding site" evidence="2">
    <location>
        <position position="159"/>
    </location>
    <ligand>
        <name>Zn(2+)</name>
        <dbReference type="ChEBI" id="CHEBI:29105"/>
    </ligand>
</feature>
<dbReference type="SUPFAM" id="SSF50249">
    <property type="entry name" value="Nucleic acid-binding proteins"/>
    <property type="match status" value="1"/>
</dbReference>
<protein>
    <recommendedName>
        <fullName evidence="2">Exosome complex component Csl4</fullName>
    </recommendedName>
</protein>
<dbReference type="InterPro" id="IPR039771">
    <property type="entry name" value="Csl4"/>
</dbReference>